<dbReference type="InterPro" id="IPR036398">
    <property type="entry name" value="CA_dom_sf"/>
</dbReference>
<dbReference type="SMART" id="SM01057">
    <property type="entry name" value="Carb_anhydrase"/>
    <property type="match status" value="1"/>
</dbReference>
<dbReference type="GO" id="GO:0008270">
    <property type="term" value="F:zinc ion binding"/>
    <property type="evidence" value="ECO:0007669"/>
    <property type="project" value="InterPro"/>
</dbReference>
<evidence type="ECO:0000256" key="1">
    <source>
        <dbReference type="SAM" id="SignalP"/>
    </source>
</evidence>
<feature type="domain" description="Alpha-carbonic anhydrase" evidence="2">
    <location>
        <begin position="35"/>
        <end position="270"/>
    </location>
</feature>
<dbReference type="Proteomes" id="UP000593564">
    <property type="component" value="Unassembled WGS sequence"/>
</dbReference>
<gene>
    <name evidence="3" type="ORF">HYC85_021864</name>
</gene>
<evidence type="ECO:0000313" key="3">
    <source>
        <dbReference type="EMBL" id="KAF5940697.1"/>
    </source>
</evidence>
<dbReference type="GO" id="GO:0006730">
    <property type="term" value="P:one-carbon metabolic process"/>
    <property type="evidence" value="ECO:0007669"/>
    <property type="project" value="TreeGrafter"/>
</dbReference>
<dbReference type="SUPFAM" id="SSF51069">
    <property type="entry name" value="Carbonic anhydrase"/>
    <property type="match status" value="1"/>
</dbReference>
<evidence type="ECO:0000259" key="2">
    <source>
        <dbReference type="PROSITE" id="PS51144"/>
    </source>
</evidence>
<comment type="caution">
    <text evidence="3">The sequence shown here is derived from an EMBL/GenBank/DDBJ whole genome shotgun (WGS) entry which is preliminary data.</text>
</comment>
<keyword evidence="4" id="KW-1185">Reference proteome</keyword>
<feature type="signal peptide" evidence="1">
    <location>
        <begin position="1"/>
        <end position="28"/>
    </location>
</feature>
<dbReference type="PANTHER" id="PTHR18952:SF201">
    <property type="entry name" value="CARBONIC ANHYDRASE"/>
    <property type="match status" value="1"/>
</dbReference>
<keyword evidence="1" id="KW-0732">Signal</keyword>
<dbReference type="InterPro" id="IPR023561">
    <property type="entry name" value="Carbonic_anhydrase_a-class"/>
</dbReference>
<dbReference type="Gene3D" id="3.10.200.10">
    <property type="entry name" value="Alpha carbonic anhydrase"/>
    <property type="match status" value="1"/>
</dbReference>
<protein>
    <recommendedName>
        <fullName evidence="2">Alpha-carbonic anhydrase domain-containing protein</fullName>
    </recommendedName>
</protein>
<reference evidence="4" key="1">
    <citation type="journal article" date="2020" name="Nat. Commun.">
        <title>Genome assembly of wild tea tree DASZ reveals pedigree and selection history of tea varieties.</title>
        <authorList>
            <person name="Zhang W."/>
            <person name="Zhang Y."/>
            <person name="Qiu H."/>
            <person name="Guo Y."/>
            <person name="Wan H."/>
            <person name="Zhang X."/>
            <person name="Scossa F."/>
            <person name="Alseekh S."/>
            <person name="Zhang Q."/>
            <person name="Wang P."/>
            <person name="Xu L."/>
            <person name="Schmidt M.H."/>
            <person name="Jia X."/>
            <person name="Li D."/>
            <person name="Zhu A."/>
            <person name="Guo F."/>
            <person name="Chen W."/>
            <person name="Ni D."/>
            <person name="Usadel B."/>
            <person name="Fernie A.R."/>
            <person name="Wen W."/>
        </authorList>
    </citation>
    <scope>NUCLEOTIDE SEQUENCE [LARGE SCALE GENOMIC DNA]</scope>
    <source>
        <strain evidence="4">cv. G240</strain>
    </source>
</reference>
<dbReference type="PROSITE" id="PS51144">
    <property type="entry name" value="ALPHA_CA_2"/>
    <property type="match status" value="1"/>
</dbReference>
<dbReference type="InterPro" id="IPR041891">
    <property type="entry name" value="Alpha_CA_prokaryot-like"/>
</dbReference>
<organism evidence="3 4">
    <name type="scientific">Camellia sinensis</name>
    <name type="common">Tea plant</name>
    <name type="synonym">Thea sinensis</name>
    <dbReference type="NCBI Taxonomy" id="4442"/>
    <lineage>
        <taxon>Eukaryota</taxon>
        <taxon>Viridiplantae</taxon>
        <taxon>Streptophyta</taxon>
        <taxon>Embryophyta</taxon>
        <taxon>Tracheophyta</taxon>
        <taxon>Spermatophyta</taxon>
        <taxon>Magnoliopsida</taxon>
        <taxon>eudicotyledons</taxon>
        <taxon>Gunneridae</taxon>
        <taxon>Pentapetalae</taxon>
        <taxon>asterids</taxon>
        <taxon>Ericales</taxon>
        <taxon>Theaceae</taxon>
        <taxon>Camellia</taxon>
    </lineage>
</organism>
<sequence>MKQQSNSIFILGSILILLLFWQTTSVKAQEVEDEKEFDYAKGSEKGPERWGEIKEEWAAGKHGEMQSPIDMVNRRVKIIRKSRELVSNYKPSNATVKNRGHDISVQWTVGEAGSIKINGTEYQLQQGHWHSPSEHSIRYAMELHLVHVSPQENGEDKIAVIGVLYRIGRPDSFLSQLPRNISDMIDMKEERHSGVIDPREIKMGGKRYYRYMGSLTVPPCTEGVVWTINKKVMTVSREQMKLLRQAAHDYAEENARPLQPLHDREIYLYKRPYENVAAIDLGDMPNHKSWAQFWEYWLTFMSGEILGEPRTFHDDMTSPKSPLWKEAIKSEIDSILQNHT</sequence>
<evidence type="ECO:0000313" key="4">
    <source>
        <dbReference type="Proteomes" id="UP000593564"/>
    </source>
</evidence>
<proteinExistence type="predicted"/>
<dbReference type="CDD" id="cd03124">
    <property type="entry name" value="alpha_CA_prokaryotic_like"/>
    <property type="match status" value="1"/>
</dbReference>
<feature type="chain" id="PRO_5029670829" description="Alpha-carbonic anhydrase domain-containing protein" evidence="1">
    <location>
        <begin position="29"/>
        <end position="340"/>
    </location>
</feature>
<dbReference type="AlphaFoldDB" id="A0A7J7GJN1"/>
<dbReference type="PANTHER" id="PTHR18952">
    <property type="entry name" value="CARBONIC ANHYDRASE"/>
    <property type="match status" value="1"/>
</dbReference>
<accession>A0A7J7GJN1</accession>
<dbReference type="Pfam" id="PF00194">
    <property type="entry name" value="Carb_anhydrase"/>
    <property type="match status" value="1"/>
</dbReference>
<name>A0A7J7GJN1_CAMSI</name>
<reference evidence="3 4" key="2">
    <citation type="submission" date="2020-07" db="EMBL/GenBank/DDBJ databases">
        <title>Genome assembly of wild tea tree DASZ reveals pedigree and selection history of tea varieties.</title>
        <authorList>
            <person name="Zhang W."/>
        </authorList>
    </citation>
    <scope>NUCLEOTIDE SEQUENCE [LARGE SCALE GENOMIC DNA]</scope>
    <source>
        <strain evidence="4">cv. G240</strain>
        <tissue evidence="3">Leaf</tissue>
    </source>
</reference>
<dbReference type="InterPro" id="IPR001148">
    <property type="entry name" value="CA_dom"/>
</dbReference>
<dbReference type="GO" id="GO:0004089">
    <property type="term" value="F:carbonate dehydratase activity"/>
    <property type="evidence" value="ECO:0007669"/>
    <property type="project" value="InterPro"/>
</dbReference>
<dbReference type="EMBL" id="JACBKZ010000010">
    <property type="protein sequence ID" value="KAF5940697.1"/>
    <property type="molecule type" value="Genomic_DNA"/>
</dbReference>